<dbReference type="AlphaFoldDB" id="A0A061ISL1"/>
<gene>
    <name evidence="1" type="ORF">TRSC58_07562</name>
</gene>
<evidence type="ECO:0000313" key="2">
    <source>
        <dbReference type="Proteomes" id="UP000031737"/>
    </source>
</evidence>
<protein>
    <submittedName>
        <fullName evidence="1">Uncharacterized protein</fullName>
    </submittedName>
</protein>
<organism evidence="1 2">
    <name type="scientific">Trypanosoma rangeli SC58</name>
    <dbReference type="NCBI Taxonomy" id="429131"/>
    <lineage>
        <taxon>Eukaryota</taxon>
        <taxon>Discoba</taxon>
        <taxon>Euglenozoa</taxon>
        <taxon>Kinetoplastea</taxon>
        <taxon>Metakinetoplastina</taxon>
        <taxon>Trypanosomatida</taxon>
        <taxon>Trypanosomatidae</taxon>
        <taxon>Trypanosoma</taxon>
        <taxon>Herpetosoma</taxon>
    </lineage>
</organism>
<accession>A0A061ISL1</accession>
<reference evidence="1 2" key="1">
    <citation type="submission" date="2013-07" db="EMBL/GenBank/DDBJ databases">
        <authorList>
            <person name="Stoco P.H."/>
            <person name="Wagner G."/>
            <person name="Gerber A."/>
            <person name="Zaha A."/>
            <person name="Thompson C."/>
            <person name="Bartholomeu D.C."/>
            <person name="Luckemeyer D.D."/>
            <person name="Bahia D."/>
            <person name="Loreto E."/>
            <person name="Prestes E.B."/>
            <person name="Lima F.M."/>
            <person name="Rodrigues-Luiz G."/>
            <person name="Vallejo G.A."/>
            <person name="Filho J.F."/>
            <person name="Monteiro K.M."/>
            <person name="Tyler K.M."/>
            <person name="de Almeida L.G."/>
            <person name="Ortiz M.F."/>
            <person name="Siervo M.A."/>
            <person name="de Moraes M.H."/>
            <person name="Cunha O.L."/>
            <person name="Mendonca-Neto R."/>
            <person name="Silva R."/>
            <person name="Teixeira S.M."/>
            <person name="Murta S.M."/>
            <person name="Sincero T.C."/>
            <person name="Mendes T.A."/>
            <person name="Urmenyi T.P."/>
            <person name="Silva V.G."/>
            <person name="da Rocha W.D."/>
            <person name="Andersson B."/>
            <person name="Romanha A.J."/>
            <person name="Steindel M."/>
            <person name="de Vasconcelos A.T."/>
            <person name="Grisard E.C."/>
        </authorList>
    </citation>
    <scope>NUCLEOTIDE SEQUENCE [LARGE SCALE GENOMIC DNA]</scope>
    <source>
        <strain evidence="1 2">SC58</strain>
    </source>
</reference>
<comment type="caution">
    <text evidence="1">The sequence shown here is derived from an EMBL/GenBank/DDBJ whole genome shotgun (WGS) entry which is preliminary data.</text>
</comment>
<dbReference type="Proteomes" id="UP000031737">
    <property type="component" value="Unassembled WGS sequence"/>
</dbReference>
<sequence length="74" mass="8861">MSLVFVFCFCHRQHWTCWGRKRLASASLRGAPLFLQSGHLYAYTSTRAHQLRAHRFFVFVFEVPFCPFYIYHCI</sequence>
<dbReference type="VEuPathDB" id="TriTrypDB:TRSC58_07562"/>
<name>A0A061ISL1_TRYRA</name>
<proteinExistence type="predicted"/>
<dbReference type="EMBL" id="AUPL01008141">
    <property type="protein sequence ID" value="ESL04890.1"/>
    <property type="molecule type" value="Genomic_DNA"/>
</dbReference>
<keyword evidence="2" id="KW-1185">Reference proteome</keyword>
<evidence type="ECO:0000313" key="1">
    <source>
        <dbReference type="EMBL" id="ESL04890.1"/>
    </source>
</evidence>